<dbReference type="GO" id="GO:0046872">
    <property type="term" value="F:metal ion binding"/>
    <property type="evidence" value="ECO:0007669"/>
    <property type="project" value="UniProtKB-KW"/>
</dbReference>
<keyword evidence="1 9" id="KW-0436">Ligase</keyword>
<evidence type="ECO:0000256" key="2">
    <source>
        <dbReference type="ARBA" id="ARBA00022723"/>
    </source>
</evidence>
<keyword evidence="4" id="KW-0460">Magnesium</keyword>
<name>A0A081S6G2_9ARCH</name>
<keyword evidence="3" id="KW-0547">Nucleotide-binding</keyword>
<dbReference type="GO" id="GO:0052618">
    <property type="term" value="F:coenzyme F420-0:L-glutamate ligase activity"/>
    <property type="evidence" value="ECO:0007669"/>
    <property type="project" value="UniProtKB-EC"/>
</dbReference>
<dbReference type="NCBIfam" id="TIGR01916">
    <property type="entry name" value="F420_cofE"/>
    <property type="match status" value="1"/>
</dbReference>
<dbReference type="EC" id="6.3.2.31" evidence="9"/>
<dbReference type="Gene3D" id="3.30.1330.100">
    <property type="entry name" value="CofE-like"/>
    <property type="match status" value="1"/>
</dbReference>
<reference evidence="9 10" key="1">
    <citation type="submission" date="2014-06" db="EMBL/GenBank/DDBJ databases">
        <authorList>
            <person name="Ngugi D.K."/>
            <person name="Blom J."/>
            <person name="Alam I."/>
            <person name="Rashid M."/>
            <person name="Ba Alawi W."/>
            <person name="Zhang G."/>
            <person name="Hikmawan T."/>
            <person name="Guan Y."/>
            <person name="Antunes A."/>
            <person name="Siam R."/>
            <person name="Eldorry H."/>
            <person name="Bajic V."/>
            <person name="Stingl U."/>
        </authorList>
    </citation>
    <scope>NUCLEOTIDE SEQUENCE [LARGE SCALE GENOMIC DNA]</scope>
    <source>
        <strain evidence="9">SCGC AAA799-E16</strain>
    </source>
</reference>
<evidence type="ECO:0000256" key="7">
    <source>
        <dbReference type="ARBA" id="ARBA00023211"/>
    </source>
</evidence>
<sequence length="241" mass="26582">MEIIPVHIKKEIEPSDDLSELIASSNQIQDGDILIIAQKIISKQEGRLVDLSSVKPSLLSEGISSQYNKDPRITELILSESKRIIRMKNGILIVETNDGIICANAGIDESNVKEGFATLLPLDSDKSANDIREKIFEYTKKDVAVIISDTFGRPFRMGQTNHAIGISGLSPIIDYEGTKDTFGKTLRVTAIAIADELSAASELVMGKTLKTPVAIVRNYSFQKGAHKINELIRPEDEDLFR</sequence>
<comment type="caution">
    <text evidence="9">The sequence shown here is derived from an EMBL/GenBank/DDBJ whole genome shotgun (WGS) entry which is preliminary data.</text>
</comment>
<dbReference type="PANTHER" id="PTHR47917">
    <property type="match status" value="1"/>
</dbReference>
<dbReference type="GO" id="GO:0005525">
    <property type="term" value="F:GTP binding"/>
    <property type="evidence" value="ECO:0007669"/>
    <property type="project" value="UniProtKB-KW"/>
</dbReference>
<evidence type="ECO:0000313" key="9">
    <source>
        <dbReference type="EMBL" id="KER06515.1"/>
    </source>
</evidence>
<protein>
    <submittedName>
        <fullName evidence="9">GTP protein</fullName>
        <ecNumber evidence="9">6.3.2.31</ecNumber>
    </submittedName>
</protein>
<dbReference type="Proteomes" id="UP000028027">
    <property type="component" value="Unassembled WGS sequence"/>
</dbReference>
<evidence type="ECO:0000256" key="1">
    <source>
        <dbReference type="ARBA" id="ARBA00022598"/>
    </source>
</evidence>
<evidence type="ECO:0000259" key="8">
    <source>
        <dbReference type="Pfam" id="PF01996"/>
    </source>
</evidence>
<dbReference type="Gene3D" id="3.90.1660.10">
    <property type="entry name" value="CofE-like domain"/>
    <property type="match status" value="1"/>
</dbReference>
<evidence type="ECO:0000256" key="5">
    <source>
        <dbReference type="ARBA" id="ARBA00022958"/>
    </source>
</evidence>
<dbReference type="AlphaFoldDB" id="A0A081S6G2"/>
<proteinExistence type="predicted"/>
<feature type="domain" description="Coenzyme F420:L-glutamate ligase-like" evidence="8">
    <location>
        <begin position="10"/>
        <end position="218"/>
    </location>
</feature>
<evidence type="ECO:0000313" key="10">
    <source>
        <dbReference type="Proteomes" id="UP000028027"/>
    </source>
</evidence>
<dbReference type="EMBL" id="JNVL01000008">
    <property type="protein sequence ID" value="KER06515.1"/>
    <property type="molecule type" value="Genomic_DNA"/>
</dbReference>
<dbReference type="PATRIC" id="fig|1502292.3.peg.686"/>
<evidence type="ECO:0000256" key="4">
    <source>
        <dbReference type="ARBA" id="ARBA00022842"/>
    </source>
</evidence>
<dbReference type="PANTHER" id="PTHR47917:SF1">
    <property type="entry name" value="COENZYME F420:L-GLUTAMATE LIGASE"/>
    <property type="match status" value="1"/>
</dbReference>
<dbReference type="InterPro" id="IPR002847">
    <property type="entry name" value="F420-0_gamma-glut_ligase-dom"/>
</dbReference>
<dbReference type="Pfam" id="PF01996">
    <property type="entry name" value="F420_ligase"/>
    <property type="match status" value="1"/>
</dbReference>
<keyword evidence="7" id="KW-0464">Manganese</keyword>
<keyword evidence="5" id="KW-0630">Potassium</keyword>
<evidence type="ECO:0000256" key="6">
    <source>
        <dbReference type="ARBA" id="ARBA00023134"/>
    </source>
</evidence>
<keyword evidence="10" id="KW-1185">Reference proteome</keyword>
<gene>
    <name evidence="9" type="primary">cofE</name>
    <name evidence="9" type="ORF">AAA799E16_00753</name>
</gene>
<dbReference type="InterPro" id="IPR008225">
    <property type="entry name" value="F420-0_g-glutamyl_ligase"/>
</dbReference>
<keyword evidence="6" id="KW-0342">GTP-binding</keyword>
<evidence type="ECO:0000256" key="3">
    <source>
        <dbReference type="ARBA" id="ARBA00022741"/>
    </source>
</evidence>
<dbReference type="SUPFAM" id="SSF144010">
    <property type="entry name" value="CofE-like"/>
    <property type="match status" value="1"/>
</dbReference>
<keyword evidence="2" id="KW-0479">Metal-binding</keyword>
<accession>A0A081S6G2</accession>
<organism evidence="9 10">
    <name type="scientific">Marine Group I thaumarchaeote SCGC AAA799-E16</name>
    <dbReference type="NCBI Taxonomy" id="1502292"/>
    <lineage>
        <taxon>Archaea</taxon>
        <taxon>Nitrososphaerota</taxon>
        <taxon>Marine Group I</taxon>
    </lineage>
</organism>